<dbReference type="SUPFAM" id="SSF81345">
    <property type="entry name" value="ABC transporter involved in vitamin B12 uptake, BtuC"/>
    <property type="match status" value="2"/>
</dbReference>
<evidence type="ECO:0000256" key="4">
    <source>
        <dbReference type="ARBA" id="ARBA00022475"/>
    </source>
</evidence>
<reference evidence="9 10" key="1">
    <citation type="submission" date="2018-09" db="EMBL/GenBank/DDBJ databases">
        <title>Marinorhizobium profundi gen. nov., sp. nov., isolated from a deep-sea sediment sample from the New Britain Trench and proposal of Marinorhizobiaceae fam. nov. in the order Rhizobiales of the class Alphaproteobacteria.</title>
        <authorList>
            <person name="Cao J."/>
        </authorList>
    </citation>
    <scope>NUCLEOTIDE SEQUENCE [LARGE SCALE GENOMIC DNA]</scope>
    <source>
        <strain evidence="9 10">WS11</strain>
    </source>
</reference>
<name>A0A3S9B6U7_9HYPH</name>
<feature type="transmembrane region" description="Helical" evidence="8">
    <location>
        <begin position="484"/>
        <end position="504"/>
    </location>
</feature>
<feature type="transmembrane region" description="Helical" evidence="8">
    <location>
        <begin position="197"/>
        <end position="218"/>
    </location>
</feature>
<feature type="transmembrane region" description="Helical" evidence="8">
    <location>
        <begin position="614"/>
        <end position="635"/>
    </location>
</feature>
<keyword evidence="5 8" id="KW-0812">Transmembrane</keyword>
<dbReference type="Proteomes" id="UP000268192">
    <property type="component" value="Chromosome"/>
</dbReference>
<feature type="transmembrane region" description="Helical" evidence="8">
    <location>
        <begin position="525"/>
        <end position="549"/>
    </location>
</feature>
<dbReference type="GO" id="GO:0005886">
    <property type="term" value="C:plasma membrane"/>
    <property type="evidence" value="ECO:0007669"/>
    <property type="project" value="UniProtKB-SubCell"/>
</dbReference>
<evidence type="ECO:0000256" key="5">
    <source>
        <dbReference type="ARBA" id="ARBA00022692"/>
    </source>
</evidence>
<feature type="transmembrane region" description="Helical" evidence="8">
    <location>
        <begin position="395"/>
        <end position="416"/>
    </location>
</feature>
<dbReference type="NCBIfam" id="NF007866">
    <property type="entry name" value="PRK10577.1-2"/>
    <property type="match status" value="1"/>
</dbReference>
<feature type="transmembrane region" description="Helical" evidence="8">
    <location>
        <begin position="306"/>
        <end position="327"/>
    </location>
</feature>
<evidence type="ECO:0000313" key="10">
    <source>
        <dbReference type="Proteomes" id="UP000268192"/>
    </source>
</evidence>
<keyword evidence="10" id="KW-1185">Reference proteome</keyword>
<sequence>MRSDPSISRTGFVLLGAGTVLVAAFVLLNLDRLLPTTGLSGLFGGEALPLTDGLILNYAYWPRLLTALLAGAALGLAGVIFQQVLQNPLAASETLGVSAGAHLALTLGLLLAPTLQSVHPEFFAVAGAFSAWGLIALIARRYRGDPLTLILTGFVVSFALGAVSSLLMLLNQEYLTSLFIWGAGSLAQDDWSSVGFLVPRLAACILIVALLSRALLLLGFGDDAARGLGVSLKFARPLLLGVAVFLSASVVASVGVIAFISLAAPHLARLAGAERLSSRLIGAPIAGALLVLVIDQAIQLATPGQSALLPTGAVTALIGAPIMIWLLSRLPAIALEGSGRVASVTSAVSARPMQALMVAALVLVAVLGAALLVGRGPEGLTFGFDVGAGAMEWRLPRVIAAAAAGLGIGVAGTLVQRLFANQMASPEILGVGGGVAVGLIVSLLLSSTAGVGLQLLGAIGGALTVMALLMVLGGRRGFQAERLLLIGIAVTALLDGVVLLFLALGDPRSSQVLAWMGGSTYRATMELALAVAVISIASLVAVLPFSRWLDILPLGDEAARGLGLPIRAVRFTILIVSAIVTGAAALVIGPMSFVGLLAPHVANLAGLRRGRHQVIAAALIGSALVAFSDWVGRIIFAPTELPAGILAVFIGASTVAVFLFRR</sequence>
<evidence type="ECO:0000313" key="9">
    <source>
        <dbReference type="EMBL" id="AZN72637.1"/>
    </source>
</evidence>
<evidence type="ECO:0000256" key="6">
    <source>
        <dbReference type="ARBA" id="ARBA00022989"/>
    </source>
</evidence>
<feature type="transmembrane region" description="Helical" evidence="8">
    <location>
        <begin position="276"/>
        <end position="294"/>
    </location>
</feature>
<feature type="transmembrane region" description="Helical" evidence="8">
    <location>
        <begin position="238"/>
        <end position="264"/>
    </location>
</feature>
<dbReference type="PANTHER" id="PTHR30472:SF37">
    <property type="entry name" value="FE(3+) DICITRATE TRANSPORT SYSTEM PERMEASE PROTEIN FECD-RELATED"/>
    <property type="match status" value="1"/>
</dbReference>
<feature type="transmembrane region" description="Helical" evidence="8">
    <location>
        <begin position="94"/>
        <end position="116"/>
    </location>
</feature>
<dbReference type="Pfam" id="PF01032">
    <property type="entry name" value="FecCD"/>
    <property type="match status" value="2"/>
</dbReference>
<protein>
    <submittedName>
        <fullName evidence="9">Fe(3+)-hydroxamate ABC transporter permease FhuB</fullName>
    </submittedName>
</protein>
<dbReference type="CDD" id="cd06550">
    <property type="entry name" value="TM_ABC_iron-siderophores_like"/>
    <property type="match status" value="2"/>
</dbReference>
<dbReference type="KEGG" id="abaw:D5400_16385"/>
<dbReference type="GO" id="GO:0022857">
    <property type="term" value="F:transmembrane transporter activity"/>
    <property type="evidence" value="ECO:0007669"/>
    <property type="project" value="InterPro"/>
</dbReference>
<dbReference type="InterPro" id="IPR037294">
    <property type="entry name" value="ABC_BtuC-like"/>
</dbReference>
<feature type="transmembrane region" description="Helical" evidence="8">
    <location>
        <begin position="569"/>
        <end position="602"/>
    </location>
</feature>
<dbReference type="OrthoDB" id="9811721at2"/>
<accession>A0A3S9B6U7</accession>
<dbReference type="PANTHER" id="PTHR30472">
    <property type="entry name" value="FERRIC ENTEROBACTIN TRANSPORT SYSTEM PERMEASE PROTEIN"/>
    <property type="match status" value="1"/>
</dbReference>
<feature type="transmembrane region" description="Helical" evidence="8">
    <location>
        <begin position="12"/>
        <end position="30"/>
    </location>
</feature>
<organism evidence="9 10">
    <name type="scientific">Georhizobium profundi</name>
    <dbReference type="NCBI Taxonomy" id="2341112"/>
    <lineage>
        <taxon>Bacteria</taxon>
        <taxon>Pseudomonadati</taxon>
        <taxon>Pseudomonadota</taxon>
        <taxon>Alphaproteobacteria</taxon>
        <taxon>Hyphomicrobiales</taxon>
        <taxon>Rhizobiaceae</taxon>
        <taxon>Georhizobium</taxon>
    </lineage>
</organism>
<keyword evidence="6 8" id="KW-1133">Transmembrane helix</keyword>
<feature type="transmembrane region" description="Helical" evidence="8">
    <location>
        <begin position="641"/>
        <end position="660"/>
    </location>
</feature>
<feature type="transmembrane region" description="Helical" evidence="8">
    <location>
        <begin position="60"/>
        <end position="82"/>
    </location>
</feature>
<feature type="transmembrane region" description="Helical" evidence="8">
    <location>
        <begin position="355"/>
        <end position="374"/>
    </location>
</feature>
<feature type="transmembrane region" description="Helical" evidence="8">
    <location>
        <begin position="453"/>
        <end position="472"/>
    </location>
</feature>
<keyword evidence="7 8" id="KW-0472">Membrane</keyword>
<dbReference type="Gene3D" id="1.10.3470.10">
    <property type="entry name" value="ABC transporter involved in vitamin B12 uptake, BtuC"/>
    <property type="match status" value="2"/>
</dbReference>
<gene>
    <name evidence="9" type="primary">fhuB</name>
    <name evidence="9" type="ORF">D5400_16385</name>
</gene>
<feature type="transmembrane region" description="Helical" evidence="8">
    <location>
        <begin position="147"/>
        <end position="170"/>
    </location>
</feature>
<evidence type="ECO:0000256" key="8">
    <source>
        <dbReference type="SAM" id="Phobius"/>
    </source>
</evidence>
<dbReference type="RefSeq" id="WP_126010962.1">
    <property type="nucleotide sequence ID" value="NZ_CP032509.1"/>
</dbReference>
<feature type="transmembrane region" description="Helical" evidence="8">
    <location>
        <begin position="122"/>
        <end position="140"/>
    </location>
</feature>
<evidence type="ECO:0000256" key="2">
    <source>
        <dbReference type="ARBA" id="ARBA00007935"/>
    </source>
</evidence>
<evidence type="ECO:0000256" key="7">
    <source>
        <dbReference type="ARBA" id="ARBA00023136"/>
    </source>
</evidence>
<comment type="similarity">
    <text evidence="2">Belongs to the binding-protein-dependent transport system permease family. FecCD subfamily.</text>
</comment>
<dbReference type="GO" id="GO:0033214">
    <property type="term" value="P:siderophore-iron import into cell"/>
    <property type="evidence" value="ECO:0007669"/>
    <property type="project" value="TreeGrafter"/>
</dbReference>
<dbReference type="EMBL" id="CP032509">
    <property type="protein sequence ID" value="AZN72637.1"/>
    <property type="molecule type" value="Genomic_DNA"/>
</dbReference>
<keyword evidence="3" id="KW-0813">Transport</keyword>
<keyword evidence="4" id="KW-1003">Cell membrane</keyword>
<evidence type="ECO:0000256" key="3">
    <source>
        <dbReference type="ARBA" id="ARBA00022448"/>
    </source>
</evidence>
<feature type="transmembrane region" description="Helical" evidence="8">
    <location>
        <begin position="428"/>
        <end position="446"/>
    </location>
</feature>
<dbReference type="InterPro" id="IPR000522">
    <property type="entry name" value="ABC_transptr_permease_BtuC"/>
</dbReference>
<dbReference type="AlphaFoldDB" id="A0A3S9B6U7"/>
<comment type="subcellular location">
    <subcellularLocation>
        <location evidence="1">Cell membrane</location>
        <topology evidence="1">Multi-pass membrane protein</topology>
    </subcellularLocation>
</comment>
<proteinExistence type="inferred from homology"/>
<evidence type="ECO:0000256" key="1">
    <source>
        <dbReference type="ARBA" id="ARBA00004651"/>
    </source>
</evidence>